<dbReference type="EMBL" id="BMHP01000008">
    <property type="protein sequence ID" value="GGD95764.1"/>
    <property type="molecule type" value="Genomic_DNA"/>
</dbReference>
<evidence type="ECO:0000256" key="6">
    <source>
        <dbReference type="ARBA" id="ARBA00022670"/>
    </source>
</evidence>
<dbReference type="GO" id="GO:0006508">
    <property type="term" value="P:proteolysis"/>
    <property type="evidence" value="ECO:0007669"/>
    <property type="project" value="UniProtKB-KW"/>
</dbReference>
<evidence type="ECO:0000256" key="8">
    <source>
        <dbReference type="ARBA" id="ARBA00022679"/>
    </source>
</evidence>
<dbReference type="Gene3D" id="3.40.710.10">
    <property type="entry name" value="DD-peptidase/beta-lactamase superfamily"/>
    <property type="match status" value="1"/>
</dbReference>
<dbReference type="SUPFAM" id="SSF56601">
    <property type="entry name" value="beta-lactamase/transpeptidase-like"/>
    <property type="match status" value="1"/>
</dbReference>
<evidence type="ECO:0000256" key="3">
    <source>
        <dbReference type="ARBA" id="ARBA00007739"/>
    </source>
</evidence>
<evidence type="ECO:0000256" key="4">
    <source>
        <dbReference type="ARBA" id="ARBA00022475"/>
    </source>
</evidence>
<dbReference type="InterPro" id="IPR001264">
    <property type="entry name" value="Glyco_trans_51"/>
</dbReference>
<comment type="similarity">
    <text evidence="2">In the C-terminal section; belongs to the transpeptidase family.</text>
</comment>
<dbReference type="PANTHER" id="PTHR32282:SF11">
    <property type="entry name" value="PENICILLIN-BINDING PROTEIN 1B"/>
    <property type="match status" value="1"/>
</dbReference>
<keyword evidence="7" id="KW-0328">Glycosyltransferase</keyword>
<proteinExistence type="inferred from homology"/>
<dbReference type="InterPro" id="IPR023346">
    <property type="entry name" value="Lysozyme-like_dom_sf"/>
</dbReference>
<protein>
    <submittedName>
        <fullName evidence="20">Penicillin-binding protein</fullName>
    </submittedName>
</protein>
<gene>
    <name evidence="20" type="ORF">GCM10010911_63030</name>
</gene>
<accession>A0A916ZGA1</accession>
<feature type="domain" description="Penicillin-binding protein transpeptidase" evidence="18">
    <location>
        <begin position="346"/>
        <end position="611"/>
    </location>
</feature>
<evidence type="ECO:0000256" key="17">
    <source>
        <dbReference type="SAM" id="Phobius"/>
    </source>
</evidence>
<dbReference type="AlphaFoldDB" id="A0A916ZGA1"/>
<evidence type="ECO:0000256" key="10">
    <source>
        <dbReference type="ARBA" id="ARBA00022960"/>
    </source>
</evidence>
<dbReference type="FunFam" id="1.10.3810.10:FF:000001">
    <property type="entry name" value="Penicillin-binding protein 1A"/>
    <property type="match status" value="1"/>
</dbReference>
<dbReference type="GO" id="GO:0008658">
    <property type="term" value="F:penicillin binding"/>
    <property type="evidence" value="ECO:0007669"/>
    <property type="project" value="InterPro"/>
</dbReference>
<comment type="caution">
    <text evidence="20">The sequence shown here is derived from an EMBL/GenBank/DDBJ whole genome shotgun (WGS) entry which is preliminary data.</text>
</comment>
<dbReference type="Gene3D" id="1.10.3810.10">
    <property type="entry name" value="Biosynthetic peptidoglycan transglycosylase-like"/>
    <property type="match status" value="1"/>
</dbReference>
<evidence type="ECO:0000256" key="7">
    <source>
        <dbReference type="ARBA" id="ARBA00022676"/>
    </source>
</evidence>
<reference evidence="20" key="2">
    <citation type="submission" date="2020-09" db="EMBL/GenBank/DDBJ databases">
        <authorList>
            <person name="Sun Q."/>
            <person name="Zhou Y."/>
        </authorList>
    </citation>
    <scope>NUCLEOTIDE SEQUENCE</scope>
    <source>
        <strain evidence="20">CGMCC 1.15178</strain>
    </source>
</reference>
<keyword evidence="12 17" id="KW-0472">Membrane</keyword>
<dbReference type="Proteomes" id="UP000612456">
    <property type="component" value="Unassembled WGS sequence"/>
</dbReference>
<comment type="catalytic activity">
    <reaction evidence="15">
        <text>Preferential cleavage: (Ac)2-L-Lys-D-Ala-|-D-Ala. Also transpeptidation of peptidyl-alanyl moieties that are N-acyl substituents of D-alanine.</text>
        <dbReference type="EC" id="3.4.16.4"/>
    </reaction>
</comment>
<evidence type="ECO:0000256" key="9">
    <source>
        <dbReference type="ARBA" id="ARBA00022801"/>
    </source>
</evidence>
<keyword evidence="14" id="KW-0961">Cell wall biogenesis/degradation</keyword>
<feature type="transmembrane region" description="Helical" evidence="17">
    <location>
        <begin position="34"/>
        <end position="56"/>
    </location>
</feature>
<dbReference type="GO" id="GO:0009252">
    <property type="term" value="P:peptidoglycan biosynthetic process"/>
    <property type="evidence" value="ECO:0007669"/>
    <property type="project" value="UniProtKB-KW"/>
</dbReference>
<evidence type="ECO:0000256" key="12">
    <source>
        <dbReference type="ARBA" id="ARBA00023136"/>
    </source>
</evidence>
<evidence type="ECO:0000256" key="15">
    <source>
        <dbReference type="ARBA" id="ARBA00034000"/>
    </source>
</evidence>
<dbReference type="GO" id="GO:0008360">
    <property type="term" value="P:regulation of cell shape"/>
    <property type="evidence" value="ECO:0007669"/>
    <property type="project" value="UniProtKB-KW"/>
</dbReference>
<evidence type="ECO:0000256" key="1">
    <source>
        <dbReference type="ARBA" id="ARBA00004236"/>
    </source>
</evidence>
<evidence type="ECO:0000256" key="2">
    <source>
        <dbReference type="ARBA" id="ARBA00007090"/>
    </source>
</evidence>
<dbReference type="GO" id="GO:0071555">
    <property type="term" value="P:cell wall organization"/>
    <property type="evidence" value="ECO:0007669"/>
    <property type="project" value="UniProtKB-KW"/>
</dbReference>
<dbReference type="Pfam" id="PF00912">
    <property type="entry name" value="Transgly"/>
    <property type="match status" value="1"/>
</dbReference>
<keyword evidence="5" id="KW-0121">Carboxypeptidase</keyword>
<dbReference type="NCBIfam" id="TIGR02074">
    <property type="entry name" value="PBP_1a_fam"/>
    <property type="match status" value="1"/>
</dbReference>
<dbReference type="Pfam" id="PF00905">
    <property type="entry name" value="Transpeptidase"/>
    <property type="match status" value="1"/>
</dbReference>
<keyword evidence="17" id="KW-1133">Transmembrane helix</keyword>
<sequence length="698" mass="76582">MKKTVNGQGGAKRRLPFRIRLEKWQPLLRRVKRLFIYAGAVFALMLVAAFAFLFYLRTQALPVSSISQTSQMLDSQGHVIDTFHTEENRQSVPLKSISPYLIESTLAIEDQRFYDHLGFDLKGMARAAVVNIEHLDAKQGASTLTQQLARNLYLSHERTWSRKLKEAMYTIQLEMTYSKDEILSLYLNQIYYGHGAYGAEAAAQLYYGKHASELSLAESAMLAGIPKGPKYYSPYSDMKNAKDRQKTILGTMVDQGMITRADADHASGVLLQFQPLGASKQDGTAPYFRDYVRLVAIDKLGIDERLLSEGGIRIYTTLDGDAQRAAEDAVAAGIPASSEQQAALISIDPRSGYIKAMVGGRDYKTNQFNRVFAKTRQPGSSFKPILYLTALQEGAMTPVSRFKSAPTVFTYDEGRKTYAPNNHNDKYTGDYIDMRQAIASSDNIYAVNTIMAVGPDKVIDMARKLGIDSPMQPLPSLALGTFPVSPFEMASAFGTFANAGIHIEPTAILRIEDNKGEVLYQAKPASAQVVSPAQTYVLTSLMESVFETGGTGSRVAAMIKRPVAGKTGTTATDAWLVGYTPELATAVWVGYDKDRKLTTAEAHRAAPIFASYTEKALSAVPPKLFPMPSGVVSVYIDPTSGKLAAKSCASKRLETFVSGTQPTEVCGDHGDATGTATDNGAAHEETSWWKQLKRWWTD</sequence>
<dbReference type="RefSeq" id="WP_188998716.1">
    <property type="nucleotide sequence ID" value="NZ_BMHP01000008.1"/>
</dbReference>
<dbReference type="GO" id="GO:0005886">
    <property type="term" value="C:plasma membrane"/>
    <property type="evidence" value="ECO:0007669"/>
    <property type="project" value="UniProtKB-SubCell"/>
</dbReference>
<keyword evidence="17" id="KW-0812">Transmembrane</keyword>
<keyword evidence="21" id="KW-1185">Reference proteome</keyword>
<dbReference type="InterPro" id="IPR012338">
    <property type="entry name" value="Beta-lactam/transpept-like"/>
</dbReference>
<evidence type="ECO:0000313" key="21">
    <source>
        <dbReference type="Proteomes" id="UP000612456"/>
    </source>
</evidence>
<evidence type="ECO:0000256" key="16">
    <source>
        <dbReference type="ARBA" id="ARBA00049902"/>
    </source>
</evidence>
<evidence type="ECO:0000259" key="19">
    <source>
        <dbReference type="Pfam" id="PF00912"/>
    </source>
</evidence>
<keyword evidence="11" id="KW-0573">Peptidoglycan synthesis</keyword>
<reference evidence="20" key="1">
    <citation type="journal article" date="2014" name="Int. J. Syst. Evol. Microbiol.">
        <title>Complete genome sequence of Corynebacterium casei LMG S-19264T (=DSM 44701T), isolated from a smear-ripened cheese.</title>
        <authorList>
            <consortium name="US DOE Joint Genome Institute (JGI-PGF)"/>
            <person name="Walter F."/>
            <person name="Albersmeier A."/>
            <person name="Kalinowski J."/>
            <person name="Ruckert C."/>
        </authorList>
    </citation>
    <scope>NUCLEOTIDE SEQUENCE</scope>
    <source>
        <strain evidence="20">CGMCC 1.15178</strain>
    </source>
</reference>
<dbReference type="SUPFAM" id="SSF53955">
    <property type="entry name" value="Lysozyme-like"/>
    <property type="match status" value="1"/>
</dbReference>
<comment type="catalytic activity">
    <reaction evidence="16">
        <text>[GlcNAc-(1-&gt;4)-Mur2Ac(oyl-L-Ala-gamma-D-Glu-L-Lys-D-Ala-D-Ala)](n)-di-trans,octa-cis-undecaprenyl diphosphate + beta-D-GlcNAc-(1-&gt;4)-Mur2Ac(oyl-L-Ala-gamma-D-Glu-L-Lys-D-Ala-D-Ala)-di-trans,octa-cis-undecaprenyl diphosphate = [GlcNAc-(1-&gt;4)-Mur2Ac(oyl-L-Ala-gamma-D-Glu-L-Lys-D-Ala-D-Ala)](n+1)-di-trans,octa-cis-undecaprenyl diphosphate + di-trans,octa-cis-undecaprenyl diphosphate + H(+)</text>
        <dbReference type="Rhea" id="RHEA:23708"/>
        <dbReference type="Rhea" id="RHEA-COMP:9602"/>
        <dbReference type="Rhea" id="RHEA-COMP:9603"/>
        <dbReference type="ChEBI" id="CHEBI:15378"/>
        <dbReference type="ChEBI" id="CHEBI:58405"/>
        <dbReference type="ChEBI" id="CHEBI:60033"/>
        <dbReference type="ChEBI" id="CHEBI:78435"/>
        <dbReference type="EC" id="2.4.99.28"/>
    </reaction>
</comment>
<keyword evidence="4" id="KW-1003">Cell membrane</keyword>
<keyword evidence="10" id="KW-0133">Cell shape</keyword>
<evidence type="ECO:0000256" key="5">
    <source>
        <dbReference type="ARBA" id="ARBA00022645"/>
    </source>
</evidence>
<comment type="similarity">
    <text evidence="3">In the N-terminal section; belongs to the glycosyltransferase 51 family.</text>
</comment>
<dbReference type="InterPro" id="IPR050396">
    <property type="entry name" value="Glycosyltr_51/Transpeptidase"/>
</dbReference>
<evidence type="ECO:0000259" key="18">
    <source>
        <dbReference type="Pfam" id="PF00905"/>
    </source>
</evidence>
<feature type="domain" description="Glycosyl transferase family 51" evidence="19">
    <location>
        <begin position="77"/>
        <end position="252"/>
    </location>
</feature>
<evidence type="ECO:0000256" key="14">
    <source>
        <dbReference type="ARBA" id="ARBA00023316"/>
    </source>
</evidence>
<dbReference type="GO" id="GO:0030288">
    <property type="term" value="C:outer membrane-bounded periplasmic space"/>
    <property type="evidence" value="ECO:0007669"/>
    <property type="project" value="TreeGrafter"/>
</dbReference>
<keyword evidence="13" id="KW-0511">Multifunctional enzyme</keyword>
<keyword evidence="6" id="KW-0645">Protease</keyword>
<dbReference type="GO" id="GO:0009002">
    <property type="term" value="F:serine-type D-Ala-D-Ala carboxypeptidase activity"/>
    <property type="evidence" value="ECO:0007669"/>
    <property type="project" value="UniProtKB-EC"/>
</dbReference>
<keyword evidence="8" id="KW-0808">Transferase</keyword>
<evidence type="ECO:0000256" key="13">
    <source>
        <dbReference type="ARBA" id="ARBA00023268"/>
    </source>
</evidence>
<dbReference type="InterPro" id="IPR001460">
    <property type="entry name" value="PCN-bd_Tpept"/>
</dbReference>
<evidence type="ECO:0000256" key="11">
    <source>
        <dbReference type="ARBA" id="ARBA00022984"/>
    </source>
</evidence>
<name>A0A916ZGA1_9BACL</name>
<comment type="subcellular location">
    <subcellularLocation>
        <location evidence="1">Cell membrane</location>
    </subcellularLocation>
</comment>
<organism evidence="20 21">
    <name type="scientific">Paenibacillus nasutitermitis</name>
    <dbReference type="NCBI Taxonomy" id="1652958"/>
    <lineage>
        <taxon>Bacteria</taxon>
        <taxon>Bacillati</taxon>
        <taxon>Bacillota</taxon>
        <taxon>Bacilli</taxon>
        <taxon>Bacillales</taxon>
        <taxon>Paenibacillaceae</taxon>
        <taxon>Paenibacillus</taxon>
    </lineage>
</organism>
<evidence type="ECO:0000313" key="20">
    <source>
        <dbReference type="EMBL" id="GGD95764.1"/>
    </source>
</evidence>
<dbReference type="InterPro" id="IPR036950">
    <property type="entry name" value="PBP_transglycosylase"/>
</dbReference>
<dbReference type="PANTHER" id="PTHR32282">
    <property type="entry name" value="BINDING PROTEIN TRANSPEPTIDASE, PUTATIVE-RELATED"/>
    <property type="match status" value="1"/>
</dbReference>
<keyword evidence="9" id="KW-0378">Hydrolase</keyword>
<dbReference type="GO" id="GO:0008955">
    <property type="term" value="F:peptidoglycan glycosyltransferase activity"/>
    <property type="evidence" value="ECO:0007669"/>
    <property type="project" value="UniProtKB-EC"/>
</dbReference>